<dbReference type="Proteomes" id="UP000006729">
    <property type="component" value="Chromosome 10"/>
</dbReference>
<sequence length="121" mass="13606">MGILRATGKKNIGILKLRVVAEKLQKSLSLGWKEASKYRKIHEYHGKCSPLPKDVKVGHFAVIAIENGDPKRFVVPLSYLNHPRFLVLLEEAAEEFGFGHEGALSIPCQWREVEKLLASDN</sequence>
<evidence type="ECO:0008006" key="4">
    <source>
        <dbReference type="Google" id="ProtNLM"/>
    </source>
</evidence>
<accession>B9HUI7</accession>
<dbReference type="OMA" id="WENDVPE"/>
<gene>
    <name evidence="2" type="ORF">POPTR_010G226400</name>
</gene>
<dbReference type="PANTHER" id="PTHR31374">
    <property type="entry name" value="AUXIN-INDUCED PROTEIN-LIKE-RELATED"/>
    <property type="match status" value="1"/>
</dbReference>
<dbReference type="InterPro" id="IPR003676">
    <property type="entry name" value="SAUR_fam"/>
</dbReference>
<dbReference type="STRING" id="3694.B9HUI7"/>
<dbReference type="Pfam" id="PF02519">
    <property type="entry name" value="Auxin_inducible"/>
    <property type="match status" value="1"/>
</dbReference>
<dbReference type="PANTHER" id="PTHR31374:SF16">
    <property type="entry name" value="AUXIN-RESPONSIVE FAMILY PROTEIN"/>
    <property type="match status" value="1"/>
</dbReference>
<dbReference type="InParanoid" id="B9HUI7"/>
<dbReference type="OrthoDB" id="849006at2759"/>
<evidence type="ECO:0000313" key="2">
    <source>
        <dbReference type="EMBL" id="PNT18167.1"/>
    </source>
</evidence>
<evidence type="ECO:0000256" key="1">
    <source>
        <dbReference type="ARBA" id="ARBA00006974"/>
    </source>
</evidence>
<keyword evidence="3" id="KW-1185">Reference proteome</keyword>
<dbReference type="AlphaFoldDB" id="B9HUI7"/>
<dbReference type="HOGENOM" id="CLU_098106_1_1_1"/>
<dbReference type="GO" id="GO:0009733">
    <property type="term" value="P:response to auxin"/>
    <property type="evidence" value="ECO:0007669"/>
    <property type="project" value="InterPro"/>
</dbReference>
<reference evidence="2 3" key="1">
    <citation type="journal article" date="2006" name="Science">
        <title>The genome of black cottonwood, Populus trichocarpa (Torr. &amp; Gray).</title>
        <authorList>
            <person name="Tuskan G.A."/>
            <person name="Difazio S."/>
            <person name="Jansson S."/>
            <person name="Bohlmann J."/>
            <person name="Grigoriev I."/>
            <person name="Hellsten U."/>
            <person name="Putnam N."/>
            <person name="Ralph S."/>
            <person name="Rombauts S."/>
            <person name="Salamov A."/>
            <person name="Schein J."/>
            <person name="Sterck L."/>
            <person name="Aerts A."/>
            <person name="Bhalerao R.R."/>
            <person name="Bhalerao R.P."/>
            <person name="Blaudez D."/>
            <person name="Boerjan W."/>
            <person name="Brun A."/>
            <person name="Brunner A."/>
            <person name="Busov V."/>
            <person name="Campbell M."/>
            <person name="Carlson J."/>
            <person name="Chalot M."/>
            <person name="Chapman J."/>
            <person name="Chen G.L."/>
            <person name="Cooper D."/>
            <person name="Coutinho P.M."/>
            <person name="Couturier J."/>
            <person name="Covert S."/>
            <person name="Cronk Q."/>
            <person name="Cunningham R."/>
            <person name="Davis J."/>
            <person name="Degroeve S."/>
            <person name="Dejardin A."/>
            <person name="Depamphilis C."/>
            <person name="Detter J."/>
            <person name="Dirks B."/>
            <person name="Dubchak I."/>
            <person name="Duplessis S."/>
            <person name="Ehlting J."/>
            <person name="Ellis B."/>
            <person name="Gendler K."/>
            <person name="Goodstein D."/>
            <person name="Gribskov M."/>
            <person name="Grimwood J."/>
            <person name="Groover A."/>
            <person name="Gunter L."/>
            <person name="Hamberger B."/>
            <person name="Heinze B."/>
            <person name="Helariutta Y."/>
            <person name="Henrissat B."/>
            <person name="Holligan D."/>
            <person name="Holt R."/>
            <person name="Huang W."/>
            <person name="Islam-Faridi N."/>
            <person name="Jones S."/>
            <person name="Jones-Rhoades M."/>
            <person name="Jorgensen R."/>
            <person name="Joshi C."/>
            <person name="Kangasjarvi J."/>
            <person name="Karlsson J."/>
            <person name="Kelleher C."/>
            <person name="Kirkpatrick R."/>
            <person name="Kirst M."/>
            <person name="Kohler A."/>
            <person name="Kalluri U."/>
            <person name="Larimer F."/>
            <person name="Leebens-Mack J."/>
            <person name="Leple J.C."/>
            <person name="Locascio P."/>
            <person name="Lou Y."/>
            <person name="Lucas S."/>
            <person name="Martin F."/>
            <person name="Montanini B."/>
            <person name="Napoli C."/>
            <person name="Nelson D.R."/>
            <person name="Nelson C."/>
            <person name="Nieminen K."/>
            <person name="Nilsson O."/>
            <person name="Pereda V."/>
            <person name="Peter G."/>
            <person name="Philippe R."/>
            <person name="Pilate G."/>
            <person name="Poliakov A."/>
            <person name="Razumovskaya J."/>
            <person name="Richardson P."/>
            <person name="Rinaldi C."/>
            <person name="Ritland K."/>
            <person name="Rouze P."/>
            <person name="Ryaboy D."/>
            <person name="Schmutz J."/>
            <person name="Schrader J."/>
            <person name="Segerman B."/>
            <person name="Shin H."/>
            <person name="Siddiqui A."/>
            <person name="Sterky F."/>
            <person name="Terry A."/>
            <person name="Tsai C.J."/>
            <person name="Uberbacher E."/>
            <person name="Unneberg P."/>
            <person name="Vahala J."/>
            <person name="Wall K."/>
            <person name="Wessler S."/>
            <person name="Yang G."/>
            <person name="Yin T."/>
            <person name="Douglas C."/>
            <person name="Marra M."/>
            <person name="Sandberg G."/>
            <person name="Van de Peer Y."/>
            <person name="Rokhsar D."/>
        </authorList>
    </citation>
    <scope>NUCLEOTIDE SEQUENCE [LARGE SCALE GENOMIC DNA]</scope>
    <source>
        <strain evidence="3">cv. Nisqually</strain>
    </source>
</reference>
<dbReference type="FunCoup" id="B9HUI7">
    <property type="interactions" value="275"/>
</dbReference>
<organism evidence="2 3">
    <name type="scientific">Populus trichocarpa</name>
    <name type="common">Western balsam poplar</name>
    <name type="synonym">Populus balsamifera subsp. trichocarpa</name>
    <dbReference type="NCBI Taxonomy" id="3694"/>
    <lineage>
        <taxon>Eukaryota</taxon>
        <taxon>Viridiplantae</taxon>
        <taxon>Streptophyta</taxon>
        <taxon>Embryophyta</taxon>
        <taxon>Tracheophyta</taxon>
        <taxon>Spermatophyta</taxon>
        <taxon>Magnoliopsida</taxon>
        <taxon>eudicotyledons</taxon>
        <taxon>Gunneridae</taxon>
        <taxon>Pentapetalae</taxon>
        <taxon>rosids</taxon>
        <taxon>fabids</taxon>
        <taxon>Malpighiales</taxon>
        <taxon>Salicaceae</taxon>
        <taxon>Saliceae</taxon>
        <taxon>Populus</taxon>
    </lineage>
</organism>
<name>B9HUI7_POPTR</name>
<proteinExistence type="inferred from homology"/>
<comment type="similarity">
    <text evidence="1">Belongs to the ARG7 family.</text>
</comment>
<evidence type="ECO:0000313" key="3">
    <source>
        <dbReference type="Proteomes" id="UP000006729"/>
    </source>
</evidence>
<dbReference type="EMBL" id="CM009299">
    <property type="protein sequence ID" value="PNT18167.1"/>
    <property type="molecule type" value="Genomic_DNA"/>
</dbReference>
<dbReference type="Gramene" id="Potri.010G226400.1.v4.1">
    <property type="protein sequence ID" value="Potri.010G226400.1.v4.1"/>
    <property type="gene ID" value="Potri.010G226400.v4.1"/>
</dbReference>
<dbReference type="KEGG" id="pop:7463450"/>
<protein>
    <recommendedName>
        <fullName evidence="4">Auxin-responsive family protein</fullName>
    </recommendedName>
</protein>
<dbReference type="eggNOG" id="ENOG502S29C">
    <property type="taxonomic scope" value="Eukaryota"/>
</dbReference>